<keyword evidence="3" id="KW-1185">Reference proteome</keyword>
<dbReference type="Proteomes" id="UP000245728">
    <property type="component" value="Chromosome"/>
</dbReference>
<reference evidence="2 3" key="1">
    <citation type="submission" date="2018-05" db="EMBL/GenBank/DDBJ databases">
        <title>Salinimonas sp. HMF8227 Genome sequencing and assembly.</title>
        <authorList>
            <person name="Kang H."/>
            <person name="Kang J."/>
            <person name="Cha I."/>
            <person name="Kim H."/>
            <person name="Joh K."/>
        </authorList>
    </citation>
    <scope>NUCLEOTIDE SEQUENCE [LARGE SCALE GENOMIC DNA]</scope>
    <source>
        <strain evidence="2 3">HMF8227</strain>
    </source>
</reference>
<name>A0A2S2E3M7_9ALTE</name>
<dbReference type="Gene3D" id="3.10.180.10">
    <property type="entry name" value="2,3-Dihydroxybiphenyl 1,2-Dioxygenase, domain 1"/>
    <property type="match status" value="1"/>
</dbReference>
<dbReference type="RefSeq" id="WP_109339844.1">
    <property type="nucleotide sequence ID" value="NZ_CP029347.1"/>
</dbReference>
<dbReference type="EMBL" id="CP029347">
    <property type="protein sequence ID" value="AWL12251.1"/>
    <property type="molecule type" value="Genomic_DNA"/>
</dbReference>
<organism evidence="2 3">
    <name type="scientific">Saliniradius amylolyticus</name>
    <dbReference type="NCBI Taxonomy" id="2183582"/>
    <lineage>
        <taxon>Bacteria</taxon>
        <taxon>Pseudomonadati</taxon>
        <taxon>Pseudomonadota</taxon>
        <taxon>Gammaproteobacteria</taxon>
        <taxon>Alteromonadales</taxon>
        <taxon>Alteromonadaceae</taxon>
        <taxon>Saliniradius</taxon>
    </lineage>
</organism>
<dbReference type="Pfam" id="PF00903">
    <property type="entry name" value="Glyoxalase"/>
    <property type="match status" value="1"/>
</dbReference>
<dbReference type="PROSITE" id="PS51819">
    <property type="entry name" value="VOC"/>
    <property type="match status" value="1"/>
</dbReference>
<gene>
    <name evidence="2" type="ORF">HMF8227_01778</name>
</gene>
<dbReference type="InterPro" id="IPR052164">
    <property type="entry name" value="Anthracycline_SecMetBiosynth"/>
</dbReference>
<sequence length="119" mass="13461">MADCISKQINYIEWPAKDLSATKTFFQEVFDWHFTDYGDQYTAFSGDTVNGGFFHADKTSRPEQGAALVVLYSSQLEVTQHEVERGGGQITQPIFEFPGGRRFHFTEPSGNELAVWSDK</sequence>
<dbReference type="KEGG" id="salh:HMF8227_01778"/>
<dbReference type="PANTHER" id="PTHR33993:SF1">
    <property type="entry name" value="GLYOXALASE FAMILY PROTEIN"/>
    <property type="match status" value="1"/>
</dbReference>
<dbReference type="OrthoDB" id="9792323at2"/>
<dbReference type="SUPFAM" id="SSF54593">
    <property type="entry name" value="Glyoxalase/Bleomycin resistance protein/Dihydroxybiphenyl dioxygenase"/>
    <property type="match status" value="1"/>
</dbReference>
<dbReference type="InterPro" id="IPR029068">
    <property type="entry name" value="Glyas_Bleomycin-R_OHBP_Dase"/>
</dbReference>
<feature type="domain" description="VOC" evidence="1">
    <location>
        <begin position="8"/>
        <end position="118"/>
    </location>
</feature>
<evidence type="ECO:0000313" key="2">
    <source>
        <dbReference type="EMBL" id="AWL12251.1"/>
    </source>
</evidence>
<dbReference type="CDD" id="cd07247">
    <property type="entry name" value="SgaA_N_like"/>
    <property type="match status" value="1"/>
</dbReference>
<evidence type="ECO:0000259" key="1">
    <source>
        <dbReference type="PROSITE" id="PS51819"/>
    </source>
</evidence>
<dbReference type="AlphaFoldDB" id="A0A2S2E3M7"/>
<protein>
    <recommendedName>
        <fullName evidence="1">VOC domain-containing protein</fullName>
    </recommendedName>
</protein>
<dbReference type="PANTHER" id="PTHR33993">
    <property type="entry name" value="GLYOXALASE-RELATED"/>
    <property type="match status" value="1"/>
</dbReference>
<proteinExistence type="predicted"/>
<accession>A0A2S2E3M7</accession>
<dbReference type="InterPro" id="IPR004360">
    <property type="entry name" value="Glyas_Fos-R_dOase_dom"/>
</dbReference>
<evidence type="ECO:0000313" key="3">
    <source>
        <dbReference type="Proteomes" id="UP000245728"/>
    </source>
</evidence>
<dbReference type="InterPro" id="IPR037523">
    <property type="entry name" value="VOC_core"/>
</dbReference>